<name>A0AAN6UKY5_9PEZI</name>
<evidence type="ECO:0000313" key="2">
    <source>
        <dbReference type="Proteomes" id="UP001304895"/>
    </source>
</evidence>
<reference evidence="1" key="2">
    <citation type="submission" date="2023-05" db="EMBL/GenBank/DDBJ databases">
        <authorList>
            <consortium name="Lawrence Berkeley National Laboratory"/>
            <person name="Steindorff A."/>
            <person name="Hensen N."/>
            <person name="Bonometti L."/>
            <person name="Westerberg I."/>
            <person name="Brannstrom I.O."/>
            <person name="Guillou S."/>
            <person name="Cros-Aarteil S."/>
            <person name="Calhoun S."/>
            <person name="Haridas S."/>
            <person name="Kuo A."/>
            <person name="Mondo S."/>
            <person name="Pangilinan J."/>
            <person name="Riley R."/>
            <person name="Labutti K."/>
            <person name="Andreopoulos B."/>
            <person name="Lipzen A."/>
            <person name="Chen C."/>
            <person name="Yanf M."/>
            <person name="Daum C."/>
            <person name="Ng V."/>
            <person name="Clum A."/>
            <person name="Ohm R."/>
            <person name="Martin F."/>
            <person name="Silar P."/>
            <person name="Natvig D."/>
            <person name="Lalanne C."/>
            <person name="Gautier V."/>
            <person name="Ament-Velasquez S.L."/>
            <person name="Kruys A."/>
            <person name="Hutchinson M.I."/>
            <person name="Powell A.J."/>
            <person name="Barry K."/>
            <person name="Miller A.N."/>
            <person name="Grigoriev I.V."/>
            <person name="Debuchy R."/>
            <person name="Gladieux P."/>
            <person name="Thoren M.H."/>
            <person name="Johannesson H."/>
        </authorList>
    </citation>
    <scope>NUCLEOTIDE SEQUENCE</scope>
    <source>
        <strain evidence="1">CBS 123565</strain>
    </source>
</reference>
<accession>A0AAN6UKY5</accession>
<protein>
    <submittedName>
        <fullName evidence="1">Uncharacterized protein</fullName>
    </submittedName>
</protein>
<reference evidence="1" key="1">
    <citation type="journal article" date="2023" name="Mol. Phylogenet. Evol.">
        <title>Genome-scale phylogeny and comparative genomics of the fungal order Sordariales.</title>
        <authorList>
            <person name="Hensen N."/>
            <person name="Bonometti L."/>
            <person name="Westerberg I."/>
            <person name="Brannstrom I.O."/>
            <person name="Guillou S."/>
            <person name="Cros-Aarteil S."/>
            <person name="Calhoun S."/>
            <person name="Haridas S."/>
            <person name="Kuo A."/>
            <person name="Mondo S."/>
            <person name="Pangilinan J."/>
            <person name="Riley R."/>
            <person name="LaButti K."/>
            <person name="Andreopoulos B."/>
            <person name="Lipzen A."/>
            <person name="Chen C."/>
            <person name="Yan M."/>
            <person name="Daum C."/>
            <person name="Ng V."/>
            <person name="Clum A."/>
            <person name="Steindorff A."/>
            <person name="Ohm R.A."/>
            <person name="Martin F."/>
            <person name="Silar P."/>
            <person name="Natvig D.O."/>
            <person name="Lalanne C."/>
            <person name="Gautier V."/>
            <person name="Ament-Velasquez S.L."/>
            <person name="Kruys A."/>
            <person name="Hutchinson M.I."/>
            <person name="Powell A.J."/>
            <person name="Barry K."/>
            <person name="Miller A.N."/>
            <person name="Grigoriev I.V."/>
            <person name="Debuchy R."/>
            <person name="Gladieux P."/>
            <person name="Hiltunen Thoren M."/>
            <person name="Johannesson H."/>
        </authorList>
    </citation>
    <scope>NUCLEOTIDE SEQUENCE</scope>
    <source>
        <strain evidence="1">CBS 123565</strain>
    </source>
</reference>
<sequence>MPMPTLICAMPRRRSAAGQLSRCRESRVLGAAGVTAEQDQQAQARQPASKMQRWVLPVDQAAERRGCSLSPSIVKLRMRSFPHPAHRTHDAAEFQARAVDQTGRSRRIGARLGPACVGSLMKPMSDLDDEVKNVAYIAVTTGLAPPRIQCKTGHGQALSSVQ</sequence>
<proteinExistence type="predicted"/>
<evidence type="ECO:0000313" key="1">
    <source>
        <dbReference type="EMBL" id="KAK4133606.1"/>
    </source>
</evidence>
<dbReference type="AlphaFoldDB" id="A0AAN6UKY5"/>
<organism evidence="1 2">
    <name type="scientific">Trichocladium antarcticum</name>
    <dbReference type="NCBI Taxonomy" id="1450529"/>
    <lineage>
        <taxon>Eukaryota</taxon>
        <taxon>Fungi</taxon>
        <taxon>Dikarya</taxon>
        <taxon>Ascomycota</taxon>
        <taxon>Pezizomycotina</taxon>
        <taxon>Sordariomycetes</taxon>
        <taxon>Sordariomycetidae</taxon>
        <taxon>Sordariales</taxon>
        <taxon>Chaetomiaceae</taxon>
        <taxon>Trichocladium</taxon>
    </lineage>
</organism>
<dbReference type="EMBL" id="MU853411">
    <property type="protein sequence ID" value="KAK4133606.1"/>
    <property type="molecule type" value="Genomic_DNA"/>
</dbReference>
<comment type="caution">
    <text evidence="1">The sequence shown here is derived from an EMBL/GenBank/DDBJ whole genome shotgun (WGS) entry which is preliminary data.</text>
</comment>
<dbReference type="Proteomes" id="UP001304895">
    <property type="component" value="Unassembled WGS sequence"/>
</dbReference>
<gene>
    <name evidence="1" type="ORF">BT67DRAFT_37979</name>
</gene>
<keyword evidence="2" id="KW-1185">Reference proteome</keyword>